<dbReference type="EMBL" id="JBBNAE010000008">
    <property type="protein sequence ID" value="KAK9102974.1"/>
    <property type="molecule type" value="Genomic_DNA"/>
</dbReference>
<dbReference type="Proteomes" id="UP001417504">
    <property type="component" value="Unassembled WGS sequence"/>
</dbReference>
<proteinExistence type="predicted"/>
<evidence type="ECO:0000313" key="2">
    <source>
        <dbReference type="Proteomes" id="UP001417504"/>
    </source>
</evidence>
<protein>
    <submittedName>
        <fullName evidence="1">Uncharacterized protein</fullName>
    </submittedName>
</protein>
<name>A0AAP0I0I5_9MAGN</name>
<organism evidence="1 2">
    <name type="scientific">Stephania japonica</name>
    <dbReference type="NCBI Taxonomy" id="461633"/>
    <lineage>
        <taxon>Eukaryota</taxon>
        <taxon>Viridiplantae</taxon>
        <taxon>Streptophyta</taxon>
        <taxon>Embryophyta</taxon>
        <taxon>Tracheophyta</taxon>
        <taxon>Spermatophyta</taxon>
        <taxon>Magnoliopsida</taxon>
        <taxon>Ranunculales</taxon>
        <taxon>Menispermaceae</taxon>
        <taxon>Menispermoideae</taxon>
        <taxon>Cissampelideae</taxon>
        <taxon>Stephania</taxon>
    </lineage>
</organism>
<sequence length="60" mass="6890">MHNFGRVRKEMSSVLSVAERKVGHPSQTSDDYVDWFHSVSHPFACNPKFVAWLSIRTSLL</sequence>
<evidence type="ECO:0000313" key="1">
    <source>
        <dbReference type="EMBL" id="KAK9102974.1"/>
    </source>
</evidence>
<keyword evidence="2" id="KW-1185">Reference proteome</keyword>
<comment type="caution">
    <text evidence="1">The sequence shown here is derived from an EMBL/GenBank/DDBJ whole genome shotgun (WGS) entry which is preliminary data.</text>
</comment>
<gene>
    <name evidence="1" type="ORF">Sjap_020228</name>
</gene>
<reference evidence="1 2" key="1">
    <citation type="submission" date="2024-01" db="EMBL/GenBank/DDBJ databases">
        <title>Genome assemblies of Stephania.</title>
        <authorList>
            <person name="Yang L."/>
        </authorList>
    </citation>
    <scope>NUCLEOTIDE SEQUENCE [LARGE SCALE GENOMIC DNA]</scope>
    <source>
        <strain evidence="1">QJT</strain>
        <tissue evidence="1">Leaf</tissue>
    </source>
</reference>
<dbReference type="AlphaFoldDB" id="A0AAP0I0I5"/>
<accession>A0AAP0I0I5</accession>